<dbReference type="HOGENOM" id="CLU_152325_0_0_1"/>
<reference evidence="2" key="2">
    <citation type="submission" date="2013-12" db="EMBL/GenBank/DDBJ databases">
        <authorList>
            <person name="Yu Y."/>
            <person name="Lee S."/>
            <person name="de Baynast K."/>
            <person name="Wissotski M."/>
            <person name="Liu L."/>
            <person name="Talag J."/>
            <person name="Goicoechea J."/>
            <person name="Angelova A."/>
            <person name="Jetty R."/>
            <person name="Kudrna D."/>
            <person name="Golser W."/>
            <person name="Rivera L."/>
            <person name="Zhang J."/>
            <person name="Wing R."/>
        </authorList>
    </citation>
    <scope>NUCLEOTIDE SEQUENCE</scope>
</reference>
<organism evidence="1 2">
    <name type="scientific">Leersia perrieri</name>
    <dbReference type="NCBI Taxonomy" id="77586"/>
    <lineage>
        <taxon>Eukaryota</taxon>
        <taxon>Viridiplantae</taxon>
        <taxon>Streptophyta</taxon>
        <taxon>Embryophyta</taxon>
        <taxon>Tracheophyta</taxon>
        <taxon>Spermatophyta</taxon>
        <taxon>Magnoliopsida</taxon>
        <taxon>Liliopsida</taxon>
        <taxon>Poales</taxon>
        <taxon>Poaceae</taxon>
        <taxon>BOP clade</taxon>
        <taxon>Oryzoideae</taxon>
        <taxon>Oryzeae</taxon>
        <taxon>Oryzinae</taxon>
        <taxon>Leersia</taxon>
    </lineage>
</organism>
<dbReference type="EnsemblPlants" id="LPERR07G13670.1">
    <property type="protein sequence ID" value="LPERR07G13670.1"/>
    <property type="gene ID" value="LPERR07G13670"/>
</dbReference>
<dbReference type="Gramene" id="LPERR07G13670.1">
    <property type="protein sequence ID" value="LPERR07G13670.1"/>
    <property type="gene ID" value="LPERR07G13670"/>
</dbReference>
<dbReference type="STRING" id="77586.A0A0D9WZG9"/>
<name>A0A0D9WZG9_9ORYZ</name>
<dbReference type="AlphaFoldDB" id="A0A0D9WZG9"/>
<dbReference type="PANTHER" id="PTHR35687:SF1">
    <property type="entry name" value="OS07G0516700 PROTEIN"/>
    <property type="match status" value="1"/>
</dbReference>
<reference evidence="1" key="3">
    <citation type="submission" date="2015-04" db="UniProtKB">
        <authorList>
            <consortium name="EnsemblPlants"/>
        </authorList>
    </citation>
    <scope>IDENTIFICATION</scope>
</reference>
<dbReference type="eggNOG" id="ENOG502SB31">
    <property type="taxonomic scope" value="Eukaryota"/>
</dbReference>
<reference evidence="1 2" key="1">
    <citation type="submission" date="2012-08" db="EMBL/GenBank/DDBJ databases">
        <title>Oryza genome evolution.</title>
        <authorList>
            <person name="Wing R.A."/>
        </authorList>
    </citation>
    <scope>NUCLEOTIDE SEQUENCE</scope>
</reference>
<dbReference type="Proteomes" id="UP000032180">
    <property type="component" value="Chromosome 7"/>
</dbReference>
<evidence type="ECO:0000313" key="2">
    <source>
        <dbReference type="Proteomes" id="UP000032180"/>
    </source>
</evidence>
<protein>
    <submittedName>
        <fullName evidence="1">Uncharacterized protein</fullName>
    </submittedName>
</protein>
<proteinExistence type="predicted"/>
<keyword evidence="2" id="KW-1185">Reference proteome</keyword>
<evidence type="ECO:0000313" key="1">
    <source>
        <dbReference type="EnsemblPlants" id="LPERR07G13670.1"/>
    </source>
</evidence>
<accession>A0A0D9WZG9</accession>
<sequence length="119" mass="13430">MMLLLRAPAPFAYAKVEKVDADVARHLQAQYLIHKVMDESFRVPATRRRRLPATAAAELLGRGRAGVKARQIGVRLRRLRLAARSVRLRLCRGLQRHLRSLRRLVRCGGSTTARQLGSP</sequence>
<dbReference type="PANTHER" id="PTHR35687">
    <property type="entry name" value="OS07G0516700 PROTEIN"/>
    <property type="match status" value="1"/>
</dbReference>